<reference evidence="2" key="1">
    <citation type="journal article" date="2019" name="Int. J. Syst. Evol. Microbiol.">
        <title>The Global Catalogue of Microorganisms (GCM) 10K type strain sequencing project: providing services to taxonomists for standard genome sequencing and annotation.</title>
        <authorList>
            <consortium name="The Broad Institute Genomics Platform"/>
            <consortium name="The Broad Institute Genome Sequencing Center for Infectious Disease"/>
            <person name="Wu L."/>
            <person name="Ma J."/>
        </authorList>
    </citation>
    <scope>NUCLEOTIDE SEQUENCE [LARGE SCALE GENOMIC DNA]</scope>
    <source>
        <strain evidence="2">JCM 17688</strain>
    </source>
</reference>
<evidence type="ECO:0000313" key="1">
    <source>
        <dbReference type="EMBL" id="GAA4384797.1"/>
    </source>
</evidence>
<name>A0ABP8J4B7_9ACTN</name>
<accession>A0ABP8J4B7</accession>
<dbReference type="EMBL" id="BAABFR010000005">
    <property type="protein sequence ID" value="GAA4384797.1"/>
    <property type="molecule type" value="Genomic_DNA"/>
</dbReference>
<protein>
    <submittedName>
        <fullName evidence="1">Uncharacterized protein</fullName>
    </submittedName>
</protein>
<dbReference type="Proteomes" id="UP001500635">
    <property type="component" value="Unassembled WGS sequence"/>
</dbReference>
<gene>
    <name evidence="1" type="ORF">GCM10023147_05730</name>
</gene>
<proteinExistence type="predicted"/>
<sequence length="106" mass="10538">MVDGARHVGEQVGVAIAVARDQGADLDVGGLLGPGAEHGPALVVGAVGVATERVEVVPVVDDVDAGLIEPRDVVTDGLVAGVVLGDELNSDSNTLGHGNPPYAAIR</sequence>
<evidence type="ECO:0000313" key="2">
    <source>
        <dbReference type="Proteomes" id="UP001500635"/>
    </source>
</evidence>
<comment type="caution">
    <text evidence="1">The sequence shown here is derived from an EMBL/GenBank/DDBJ whole genome shotgun (WGS) entry which is preliminary data.</text>
</comment>
<organism evidence="1 2">
    <name type="scientific">Tsukamurella soli</name>
    <dbReference type="NCBI Taxonomy" id="644556"/>
    <lineage>
        <taxon>Bacteria</taxon>
        <taxon>Bacillati</taxon>
        <taxon>Actinomycetota</taxon>
        <taxon>Actinomycetes</taxon>
        <taxon>Mycobacteriales</taxon>
        <taxon>Tsukamurellaceae</taxon>
        <taxon>Tsukamurella</taxon>
    </lineage>
</organism>
<keyword evidence="2" id="KW-1185">Reference proteome</keyword>